<name>A0ABU6VKX0_9FABA</name>
<keyword evidence="5" id="KW-1185">Reference proteome</keyword>
<evidence type="ECO:0000313" key="4">
    <source>
        <dbReference type="EMBL" id="MED6174017.1"/>
    </source>
</evidence>
<evidence type="ECO:0000313" key="5">
    <source>
        <dbReference type="Proteomes" id="UP001341840"/>
    </source>
</evidence>
<accession>A0ABU6VKX0</accession>
<feature type="region of interest" description="Disordered" evidence="3">
    <location>
        <begin position="1"/>
        <end position="24"/>
    </location>
</feature>
<comment type="caution">
    <text evidence="4">The sequence shown here is derived from an EMBL/GenBank/DDBJ whole genome shotgun (WGS) entry which is preliminary data.</text>
</comment>
<dbReference type="Proteomes" id="UP001341840">
    <property type="component" value="Unassembled WGS sequence"/>
</dbReference>
<gene>
    <name evidence="4" type="ORF">PIB30_064967</name>
</gene>
<evidence type="ECO:0000256" key="2">
    <source>
        <dbReference type="ARBA" id="ARBA00023136"/>
    </source>
</evidence>
<evidence type="ECO:0008006" key="6">
    <source>
        <dbReference type="Google" id="ProtNLM"/>
    </source>
</evidence>
<dbReference type="EMBL" id="JASCZI010151676">
    <property type="protein sequence ID" value="MED6174017.1"/>
    <property type="molecule type" value="Genomic_DNA"/>
</dbReference>
<evidence type="ECO:0000256" key="3">
    <source>
        <dbReference type="SAM" id="MobiDB-lite"/>
    </source>
</evidence>
<keyword evidence="2" id="KW-0472">Membrane</keyword>
<organism evidence="4 5">
    <name type="scientific">Stylosanthes scabra</name>
    <dbReference type="NCBI Taxonomy" id="79078"/>
    <lineage>
        <taxon>Eukaryota</taxon>
        <taxon>Viridiplantae</taxon>
        <taxon>Streptophyta</taxon>
        <taxon>Embryophyta</taxon>
        <taxon>Tracheophyta</taxon>
        <taxon>Spermatophyta</taxon>
        <taxon>Magnoliopsida</taxon>
        <taxon>eudicotyledons</taxon>
        <taxon>Gunneridae</taxon>
        <taxon>Pentapetalae</taxon>
        <taxon>rosids</taxon>
        <taxon>fabids</taxon>
        <taxon>Fabales</taxon>
        <taxon>Fabaceae</taxon>
        <taxon>Papilionoideae</taxon>
        <taxon>50 kb inversion clade</taxon>
        <taxon>dalbergioids sensu lato</taxon>
        <taxon>Dalbergieae</taxon>
        <taxon>Pterocarpus clade</taxon>
        <taxon>Stylosanthes</taxon>
    </lineage>
</organism>
<dbReference type="InterPro" id="IPR044839">
    <property type="entry name" value="NDR1-like"/>
</dbReference>
<dbReference type="PANTHER" id="PTHR31234">
    <property type="entry name" value="LATE EMBRYOGENESIS ABUNDANT (LEA) HYDROXYPROLINE-RICH GLYCOPROTEIN FAMILY"/>
    <property type="match status" value="1"/>
</dbReference>
<protein>
    <recommendedName>
        <fullName evidence="6">Late embryogenesis abundant protein LEA-2 subgroup domain-containing protein</fullName>
    </recommendedName>
</protein>
<dbReference type="PANTHER" id="PTHR31234:SF59">
    <property type="entry name" value="EMBRYOGENESIS ABUNDANT (LEA) HYDROXYPROLINE-RICH GLYCOPROTEIN FAMILY PROTEIN, PUTATIVE-RELATED"/>
    <property type="match status" value="1"/>
</dbReference>
<reference evidence="4 5" key="1">
    <citation type="journal article" date="2023" name="Plants (Basel)">
        <title>Bridging the Gap: Combining Genomics and Transcriptomics Approaches to Understand Stylosanthes scabra, an Orphan Legume from the Brazilian Caatinga.</title>
        <authorList>
            <person name="Ferreira-Neto J.R.C."/>
            <person name="da Silva M.D."/>
            <person name="Binneck E."/>
            <person name="de Melo N.F."/>
            <person name="da Silva R.H."/>
            <person name="de Melo A.L.T.M."/>
            <person name="Pandolfi V."/>
            <person name="Bustamante F.O."/>
            <person name="Brasileiro-Vidal A.C."/>
            <person name="Benko-Iseppon A.M."/>
        </authorList>
    </citation>
    <scope>NUCLEOTIDE SEQUENCE [LARGE SCALE GENOMIC DNA]</scope>
    <source>
        <tissue evidence="4">Leaves</tissue>
    </source>
</reference>
<evidence type="ECO:0000256" key="1">
    <source>
        <dbReference type="ARBA" id="ARBA00004370"/>
    </source>
</evidence>
<dbReference type="SUPFAM" id="SSF117070">
    <property type="entry name" value="LEA14-like"/>
    <property type="match status" value="1"/>
</dbReference>
<proteinExistence type="predicted"/>
<sequence>MEKNAHFSTKKQLHKNDVVPPPPPPPPPCHCNILTSMLVTLLCVAAIFVLWPGEPDVKLTQLSVRRVKATAVFTLSVTVKVRNGDVYWMDLKEVDVGMKYRGRKLGHVESGRWHVRGWGWCHVYGDLEFSGLPPVDVVHLIEDMKKGSALFHAVAEVSGQLGLFGYRSPIVFKAVRACDVLVNTKNSTIVHQHCIRKD</sequence>
<comment type="subcellular location">
    <subcellularLocation>
        <location evidence="1">Membrane</location>
    </subcellularLocation>
</comment>